<feature type="compositionally biased region" description="Acidic residues" evidence="1">
    <location>
        <begin position="54"/>
        <end position="72"/>
    </location>
</feature>
<proteinExistence type="predicted"/>
<feature type="compositionally biased region" description="Pro residues" evidence="1">
    <location>
        <begin position="25"/>
        <end position="34"/>
    </location>
</feature>
<evidence type="ECO:0000313" key="4">
    <source>
        <dbReference type="Proteomes" id="UP000198211"/>
    </source>
</evidence>
<dbReference type="Pfam" id="PF13843">
    <property type="entry name" value="DDE_Tnp_1_7"/>
    <property type="match status" value="1"/>
</dbReference>
<evidence type="ECO:0000259" key="2">
    <source>
        <dbReference type="Pfam" id="PF13843"/>
    </source>
</evidence>
<dbReference type="EMBL" id="NBNE01002177">
    <property type="protein sequence ID" value="OWZ11268.1"/>
    <property type="molecule type" value="Genomic_DNA"/>
</dbReference>
<dbReference type="AlphaFoldDB" id="A0A225W243"/>
<feature type="compositionally biased region" description="Low complexity" evidence="1">
    <location>
        <begin position="14"/>
        <end position="24"/>
    </location>
</feature>
<dbReference type="STRING" id="4795.A0A225W243"/>
<evidence type="ECO:0000256" key="1">
    <source>
        <dbReference type="SAM" id="MobiDB-lite"/>
    </source>
</evidence>
<comment type="caution">
    <text evidence="3">The sequence shown here is derived from an EMBL/GenBank/DDBJ whole genome shotgun (WGS) entry which is preliminary data.</text>
</comment>
<dbReference type="PANTHER" id="PTHR46599">
    <property type="entry name" value="PIGGYBAC TRANSPOSABLE ELEMENT-DERIVED PROTEIN 4"/>
    <property type="match status" value="1"/>
</dbReference>
<gene>
    <name evidence="3" type="ORF">PHMEG_00015733</name>
</gene>
<accession>A0A225W243</accession>
<reference evidence="4" key="1">
    <citation type="submission" date="2017-03" db="EMBL/GenBank/DDBJ databases">
        <title>Phytopthora megakarya and P. palmivora, two closely related causual agents of cacao black pod achieved similar genome size and gene model numbers by different mechanisms.</title>
        <authorList>
            <person name="Ali S."/>
            <person name="Shao J."/>
            <person name="Larry D.J."/>
            <person name="Kronmiller B."/>
            <person name="Shen D."/>
            <person name="Strem M.D."/>
            <person name="Melnick R.L."/>
            <person name="Guiltinan M.J."/>
            <person name="Tyler B.M."/>
            <person name="Meinhardt L.W."/>
            <person name="Bailey B.A."/>
        </authorList>
    </citation>
    <scope>NUCLEOTIDE SEQUENCE [LARGE SCALE GENOMIC DNA]</scope>
    <source>
        <strain evidence="4">zdho120</strain>
    </source>
</reference>
<dbReference type="OrthoDB" id="122438at2759"/>
<dbReference type="PANTHER" id="PTHR46599:SF3">
    <property type="entry name" value="PIGGYBAC TRANSPOSABLE ELEMENT-DERIVED PROTEIN 4"/>
    <property type="match status" value="1"/>
</dbReference>
<feature type="domain" description="PiggyBac transposable element-derived protein" evidence="2">
    <location>
        <begin position="251"/>
        <end position="488"/>
    </location>
</feature>
<organism evidence="3 4">
    <name type="scientific">Phytophthora megakarya</name>
    <dbReference type="NCBI Taxonomy" id="4795"/>
    <lineage>
        <taxon>Eukaryota</taxon>
        <taxon>Sar</taxon>
        <taxon>Stramenopiles</taxon>
        <taxon>Oomycota</taxon>
        <taxon>Peronosporomycetes</taxon>
        <taxon>Peronosporales</taxon>
        <taxon>Peronosporaceae</taxon>
        <taxon>Phytophthora</taxon>
    </lineage>
</organism>
<name>A0A225W243_9STRA</name>
<keyword evidence="4" id="KW-1185">Reference proteome</keyword>
<protein>
    <recommendedName>
        <fullName evidence="2">PiggyBac transposable element-derived protein domain-containing protein</fullName>
    </recommendedName>
</protein>
<feature type="compositionally biased region" description="Polar residues" evidence="1">
    <location>
        <begin position="38"/>
        <end position="53"/>
    </location>
</feature>
<sequence>MVYLTSVGANDDLTPSASTSATSPPCTPPRPAQPRTPDNVSQPDMQSNVLETDLNSDCEDTETEICFVDDDEEMKRDMRNGNSIDEDEESCNVQDDDGDSDDKASADESDESPDEGQVTFDQENRAVANFRLPRQWDILDKADMNDFARVDSNMQDMREEEWEFGKILRIPYVMKPDFRTQPGIQTCSQASMGRPVDVLSLAHDLLKLFFFFMPFPERCGEGVASNLTARVDRMFEKQKTPGKTTQEQFMNKESKKPDIKPHEVLHVLGLLLARMLNTHRRRFGDHWSRHGVGAVARGTFNEWMSCNLFEHVLALHFTINADVPASTDRAWKLRSVVDIFQKTFPRGYKTPPVISFDKGIIPTRNRKNPTRQYLKAKPHKWDTKVFLTCCADKAYCMSYCGAAQHTAEVGNVPTSQLSADPNTGPSAVIRNLEAVLPPSVEKVFHLVVTDRFYTVVQLAFQLLHRNVYSIGTIQGDKLGYPQEIVEKIEIDLNELPMVQCGWRWRKTVRECVGLCGVIERLFNSWGQTQTEIWKRAART</sequence>
<feature type="compositionally biased region" description="Acidic residues" evidence="1">
    <location>
        <begin position="84"/>
        <end position="100"/>
    </location>
</feature>
<dbReference type="InterPro" id="IPR029526">
    <property type="entry name" value="PGBD"/>
</dbReference>
<dbReference type="Proteomes" id="UP000198211">
    <property type="component" value="Unassembled WGS sequence"/>
</dbReference>
<evidence type="ECO:0000313" key="3">
    <source>
        <dbReference type="EMBL" id="OWZ11268.1"/>
    </source>
</evidence>
<feature type="region of interest" description="Disordered" evidence="1">
    <location>
        <begin position="1"/>
        <end position="124"/>
    </location>
</feature>